<name>A0A0D0CWK7_9AGAM</name>
<accession>A0A0D0CWK7</accession>
<feature type="chain" id="PRO_5012700804" description="Secreted protein" evidence="1">
    <location>
        <begin position="16"/>
        <end position="114"/>
    </location>
</feature>
<sequence>MFSFLLCVLAAVVYCPLPNQFFPLIKGTVKDLLLPLIQLLHVVLANNSKVLFARDDQEVQKQATTLVCIPCSEIQGDATRFNWYCSSMMVFLFLCEQLLFEEKMVDGVDHGNGT</sequence>
<gene>
    <name evidence="2" type="ORF">PAXRUDRAFT_19004</name>
</gene>
<dbReference type="InParanoid" id="A0A0D0CWK7"/>
<reference evidence="3" key="2">
    <citation type="submission" date="2015-01" db="EMBL/GenBank/DDBJ databases">
        <title>Evolutionary Origins and Diversification of the Mycorrhizal Mutualists.</title>
        <authorList>
            <consortium name="DOE Joint Genome Institute"/>
            <consortium name="Mycorrhizal Genomics Consortium"/>
            <person name="Kohler A."/>
            <person name="Kuo A."/>
            <person name="Nagy L.G."/>
            <person name="Floudas D."/>
            <person name="Copeland A."/>
            <person name="Barry K.W."/>
            <person name="Cichocki N."/>
            <person name="Veneault-Fourrey C."/>
            <person name="LaButti K."/>
            <person name="Lindquist E.A."/>
            <person name="Lipzen A."/>
            <person name="Lundell T."/>
            <person name="Morin E."/>
            <person name="Murat C."/>
            <person name="Riley R."/>
            <person name="Ohm R."/>
            <person name="Sun H."/>
            <person name="Tunlid A."/>
            <person name="Henrissat B."/>
            <person name="Grigoriev I.V."/>
            <person name="Hibbett D.S."/>
            <person name="Martin F."/>
        </authorList>
    </citation>
    <scope>NUCLEOTIDE SEQUENCE [LARGE SCALE GENOMIC DNA]</scope>
    <source>
        <strain evidence="3">Ve08.2h10</strain>
    </source>
</reference>
<dbReference type="AlphaFoldDB" id="A0A0D0CWK7"/>
<dbReference type="HOGENOM" id="CLU_2121822_0_0_1"/>
<feature type="signal peptide" evidence="1">
    <location>
        <begin position="1"/>
        <end position="15"/>
    </location>
</feature>
<dbReference type="EMBL" id="KN828113">
    <property type="protein sequence ID" value="KIK75436.1"/>
    <property type="molecule type" value="Genomic_DNA"/>
</dbReference>
<organism evidence="2 3">
    <name type="scientific">Paxillus rubicundulus Ve08.2h10</name>
    <dbReference type="NCBI Taxonomy" id="930991"/>
    <lineage>
        <taxon>Eukaryota</taxon>
        <taxon>Fungi</taxon>
        <taxon>Dikarya</taxon>
        <taxon>Basidiomycota</taxon>
        <taxon>Agaricomycotina</taxon>
        <taxon>Agaricomycetes</taxon>
        <taxon>Agaricomycetidae</taxon>
        <taxon>Boletales</taxon>
        <taxon>Paxilineae</taxon>
        <taxon>Paxillaceae</taxon>
        <taxon>Paxillus</taxon>
    </lineage>
</organism>
<keyword evidence="1" id="KW-0732">Signal</keyword>
<keyword evidence="3" id="KW-1185">Reference proteome</keyword>
<evidence type="ECO:0000313" key="2">
    <source>
        <dbReference type="EMBL" id="KIK75436.1"/>
    </source>
</evidence>
<evidence type="ECO:0000256" key="1">
    <source>
        <dbReference type="SAM" id="SignalP"/>
    </source>
</evidence>
<evidence type="ECO:0008006" key="4">
    <source>
        <dbReference type="Google" id="ProtNLM"/>
    </source>
</evidence>
<reference evidence="2 3" key="1">
    <citation type="submission" date="2014-04" db="EMBL/GenBank/DDBJ databases">
        <authorList>
            <consortium name="DOE Joint Genome Institute"/>
            <person name="Kuo A."/>
            <person name="Kohler A."/>
            <person name="Jargeat P."/>
            <person name="Nagy L.G."/>
            <person name="Floudas D."/>
            <person name="Copeland A."/>
            <person name="Barry K.W."/>
            <person name="Cichocki N."/>
            <person name="Veneault-Fourrey C."/>
            <person name="LaButti K."/>
            <person name="Lindquist E.A."/>
            <person name="Lipzen A."/>
            <person name="Lundell T."/>
            <person name="Morin E."/>
            <person name="Murat C."/>
            <person name="Sun H."/>
            <person name="Tunlid A."/>
            <person name="Henrissat B."/>
            <person name="Grigoriev I.V."/>
            <person name="Hibbett D.S."/>
            <person name="Martin F."/>
            <person name="Nordberg H.P."/>
            <person name="Cantor M.N."/>
            <person name="Hua S.X."/>
        </authorList>
    </citation>
    <scope>NUCLEOTIDE SEQUENCE [LARGE SCALE GENOMIC DNA]</scope>
    <source>
        <strain evidence="2 3">Ve08.2h10</strain>
    </source>
</reference>
<proteinExistence type="predicted"/>
<dbReference type="Proteomes" id="UP000054538">
    <property type="component" value="Unassembled WGS sequence"/>
</dbReference>
<protein>
    <recommendedName>
        <fullName evidence="4">Secreted protein</fullName>
    </recommendedName>
</protein>
<evidence type="ECO:0000313" key="3">
    <source>
        <dbReference type="Proteomes" id="UP000054538"/>
    </source>
</evidence>